<dbReference type="GO" id="GO:0010494">
    <property type="term" value="C:cytoplasmic stress granule"/>
    <property type="evidence" value="ECO:0007669"/>
    <property type="project" value="TreeGrafter"/>
</dbReference>
<evidence type="ECO:0000259" key="13">
    <source>
        <dbReference type="PROSITE" id="PS50089"/>
    </source>
</evidence>
<dbReference type="SMART" id="SM00356">
    <property type="entry name" value="ZnF_C3H1"/>
    <property type="match status" value="1"/>
</dbReference>
<evidence type="ECO:0000256" key="2">
    <source>
        <dbReference type="ARBA" id="ARBA00004201"/>
    </source>
</evidence>
<keyword evidence="6" id="KW-0808">Transferase</keyword>
<dbReference type="GO" id="GO:0006511">
    <property type="term" value="P:ubiquitin-dependent protein catabolic process"/>
    <property type="evidence" value="ECO:0007669"/>
    <property type="project" value="TreeGrafter"/>
</dbReference>
<gene>
    <name evidence="15" type="ORF">CCH79_00000798</name>
</gene>
<protein>
    <recommendedName>
        <fullName evidence="4">RING-type E3 ubiquitin transferase</fullName>
        <ecNumber evidence="4">2.3.2.27</ecNumber>
    </recommendedName>
</protein>
<dbReference type="InterPro" id="IPR000571">
    <property type="entry name" value="Znf_CCCH"/>
</dbReference>
<sequence>MQHKQEEAPKKSVRVPRLSFDLHPKLSMHGGRMPVQAAQWTEFLSCPICYNEFDSSGHQPISLGCSHTVCKTCLHKLHRKACPFDQTPISTDIDLLPVNCALLKLVGAQVPDVPPVSLSSAADVEHYDLCRLCVEELALYLKPISGAKGVANLSPSVLSRPMQRKLVTLVNCQLVEEEGRVRAVRAARSLGERTVTELILQHQNPQQLSANLWAAVRARGCQFLGPAMQEDALKLVLLALEDGSALSRKVLVLFVVQKLEARFPQASKTSIGHVVQLLYRASCFKVTKRDEDSSLMQLKEEFRTYEALRREHDAQIVHIAMEAGLRISPEQWSSLLYGDLVHKSHMQSIIDKLQSPESFAKSVQELTIVLQRTGDPANLTSLRPHLELLANIDHNPDVPPPSWAELESVMLAVKLVVHGLVEFIQNFSKKSHETPQPQANSKYKTSMCRDLRQQGGCPRGTSCTFAHTQDELEKFRLRNKKSSSVVRPFSLASKGLKDADENMEEASSLTNPLLISRGSGGVEELKRALTNGTSGANGPNRTKSGSTELYEYYATCFLMNEHASQCGDNLIFIFYVLVLFLIIRKPMSPPRTPVSHSSASSPLSSAGGADVSAPLPRHGQFIISSPHPSQASELYYQESHPGYDTVLTIHLLFTLLINPAWLASCGPPMSRNPRYRLLLVFPLTPMTPRLLTQPRPLHQGFPLETRWEPPPSIPIQDRVNTDLWLLFMVFMLLFMTAGEYGGLREDARSNSLPPEVLHSSVYQPPLRERFNSLDSNYCSGAEHRTGLHRDYGRVPLGYEDLFRQKQEHWTHIPHHHNPNRPSQSSPIFTTDFGAEHVESSGGQCVGCRFRGEESLARYSPWSCSSAGPSLSPFEPEPLKHTPAHSHSHSEHLELDCIEGGQGGVSGTGKRCLHLLDHYRRLKEEDPIIPFSEAPIISKWGAISRASRTGYHTTDPVQATACQGSASTTAINFKDYNHHFDHGDYRWSSRGSDSSSHSSFLESEHLCATELNDHRTSISSGEKIGLGHLQAHQTTFQRDQNRTESESDPDRDIELELRVLDMEDSEHHEIQSQECLDLSSPESQDASHLLPPPCSSPLCSSPVEEHTQSESLLTEKMDPLQLKKMAFRKSLSPIGLGSGSLGIRKLVLRARPPQLHDSSTRTHPETPGKEMLLN</sequence>
<evidence type="ECO:0000256" key="9">
    <source>
        <dbReference type="ARBA" id="ARBA00022833"/>
    </source>
</evidence>
<feature type="compositionally biased region" description="Basic and acidic residues" evidence="12">
    <location>
        <begin position="1157"/>
        <end position="1167"/>
    </location>
</feature>
<dbReference type="GO" id="GO:0000288">
    <property type="term" value="P:nuclear-transcribed mRNA catabolic process, deadenylation-dependent decay"/>
    <property type="evidence" value="ECO:0007669"/>
    <property type="project" value="TreeGrafter"/>
</dbReference>
<reference evidence="15 16" key="1">
    <citation type="journal article" date="2018" name="G3 (Bethesda)">
        <title>A High-Quality Reference Genome for the Invasive Mosquitofish Gambusia affinis Using a Chicago Library.</title>
        <authorList>
            <person name="Hoffberg S.L."/>
            <person name="Troendle N.J."/>
            <person name="Glenn T.C."/>
            <person name="Mahmud O."/>
            <person name="Louha S."/>
            <person name="Chalopin D."/>
            <person name="Bennetzen J.L."/>
            <person name="Mauricio R."/>
        </authorList>
    </citation>
    <scope>NUCLEOTIDE SEQUENCE [LARGE SCALE GENOMIC DNA]</scope>
    <source>
        <strain evidence="15">NE01/NJP1002.9</strain>
        <tissue evidence="15">Muscle</tissue>
    </source>
</reference>
<dbReference type="PANTHER" id="PTHR13139:SF2">
    <property type="entry name" value="ROQUIN-2"/>
    <property type="match status" value="1"/>
</dbReference>
<dbReference type="FunFam" id="1.20.120.1790:FF:000001">
    <property type="entry name" value="roquin-1 isoform X1"/>
    <property type="match status" value="1"/>
</dbReference>
<keyword evidence="7 11" id="KW-0479">Metal-binding</keyword>
<dbReference type="GO" id="GO:0061630">
    <property type="term" value="F:ubiquitin protein ligase activity"/>
    <property type="evidence" value="ECO:0007669"/>
    <property type="project" value="UniProtKB-EC"/>
</dbReference>
<evidence type="ECO:0000256" key="11">
    <source>
        <dbReference type="PROSITE-ProRule" id="PRU00723"/>
    </source>
</evidence>
<dbReference type="SUPFAM" id="SSF90229">
    <property type="entry name" value="CCCH zinc finger"/>
    <property type="match status" value="1"/>
</dbReference>
<keyword evidence="10" id="KW-0694">RNA-binding</keyword>
<dbReference type="InterPro" id="IPR013083">
    <property type="entry name" value="Znf_RING/FYVE/PHD"/>
</dbReference>
<dbReference type="InterPro" id="IPR041523">
    <property type="entry name" value="ROQ_II"/>
</dbReference>
<comment type="pathway">
    <text evidence="3">Protein modification; protein ubiquitination.</text>
</comment>
<dbReference type="Proteomes" id="UP000250572">
    <property type="component" value="Unassembled WGS sequence"/>
</dbReference>
<dbReference type="GO" id="GO:0003729">
    <property type="term" value="F:mRNA binding"/>
    <property type="evidence" value="ECO:0007669"/>
    <property type="project" value="TreeGrafter"/>
</dbReference>
<dbReference type="GO" id="GO:0000209">
    <property type="term" value="P:protein polyubiquitination"/>
    <property type="evidence" value="ECO:0007669"/>
    <property type="project" value="TreeGrafter"/>
</dbReference>
<dbReference type="GO" id="GO:0003725">
    <property type="term" value="F:double-stranded RNA binding"/>
    <property type="evidence" value="ECO:0007669"/>
    <property type="project" value="TreeGrafter"/>
</dbReference>
<evidence type="ECO:0000256" key="8">
    <source>
        <dbReference type="ARBA" id="ARBA00022771"/>
    </source>
</evidence>
<evidence type="ECO:0000256" key="10">
    <source>
        <dbReference type="ARBA" id="ARBA00022884"/>
    </source>
</evidence>
<feature type="zinc finger region" description="C3H1-type" evidence="11">
    <location>
        <begin position="442"/>
        <end position="470"/>
    </location>
</feature>
<dbReference type="FunFam" id="4.10.1000.10:FF:000004">
    <property type="entry name" value="roquin-1 isoform X2"/>
    <property type="match status" value="1"/>
</dbReference>
<keyword evidence="5" id="KW-0963">Cytoplasm</keyword>
<evidence type="ECO:0000256" key="5">
    <source>
        <dbReference type="ARBA" id="ARBA00022490"/>
    </source>
</evidence>
<accession>A0A315VVM7</accession>
<comment type="catalytic activity">
    <reaction evidence="1">
        <text>S-ubiquitinyl-[E2 ubiquitin-conjugating enzyme]-L-cysteine + [acceptor protein]-L-lysine = [E2 ubiquitin-conjugating enzyme]-L-cysteine + N(6)-ubiquitinyl-[acceptor protein]-L-lysine.</text>
        <dbReference type="EC" id="2.3.2.27"/>
    </reaction>
</comment>
<dbReference type="Gene3D" id="3.30.40.10">
    <property type="entry name" value="Zinc/RING finger domain, C3HC4 (zinc finger)"/>
    <property type="match status" value="1"/>
</dbReference>
<evidence type="ECO:0000256" key="3">
    <source>
        <dbReference type="ARBA" id="ARBA00004906"/>
    </source>
</evidence>
<keyword evidence="16" id="KW-1185">Reference proteome</keyword>
<dbReference type="Pfam" id="PF14634">
    <property type="entry name" value="zf-RING_5"/>
    <property type="match status" value="1"/>
</dbReference>
<feature type="compositionally biased region" description="Low complexity" evidence="12">
    <location>
        <begin position="595"/>
        <end position="605"/>
    </location>
</feature>
<dbReference type="InterPro" id="IPR017907">
    <property type="entry name" value="Znf_RING_CS"/>
</dbReference>
<evidence type="ECO:0000256" key="12">
    <source>
        <dbReference type="SAM" id="MobiDB-lite"/>
    </source>
</evidence>
<organism evidence="15 16">
    <name type="scientific">Gambusia affinis</name>
    <name type="common">Western mosquitofish</name>
    <name type="synonym">Heterandria affinis</name>
    <dbReference type="NCBI Taxonomy" id="33528"/>
    <lineage>
        <taxon>Eukaryota</taxon>
        <taxon>Metazoa</taxon>
        <taxon>Chordata</taxon>
        <taxon>Craniata</taxon>
        <taxon>Vertebrata</taxon>
        <taxon>Euteleostomi</taxon>
        <taxon>Actinopterygii</taxon>
        <taxon>Neopterygii</taxon>
        <taxon>Teleostei</taxon>
        <taxon>Neoteleostei</taxon>
        <taxon>Acanthomorphata</taxon>
        <taxon>Ovalentaria</taxon>
        <taxon>Atherinomorphae</taxon>
        <taxon>Cyprinodontiformes</taxon>
        <taxon>Poeciliidae</taxon>
        <taxon>Poeciliinae</taxon>
        <taxon>Gambusia</taxon>
    </lineage>
</organism>
<dbReference type="Pfam" id="PF18386">
    <property type="entry name" value="ROQ_II"/>
    <property type="match status" value="1"/>
</dbReference>
<dbReference type="EC" id="2.3.2.27" evidence="4"/>
<dbReference type="AlphaFoldDB" id="A0A315VVM7"/>
<keyword evidence="8 11" id="KW-0863">Zinc-finger</keyword>
<dbReference type="Gene3D" id="4.10.1000.10">
    <property type="entry name" value="Zinc finger, CCCH-type"/>
    <property type="match status" value="1"/>
</dbReference>
<feature type="domain" description="C3H1-type" evidence="14">
    <location>
        <begin position="442"/>
        <end position="470"/>
    </location>
</feature>
<dbReference type="InterPro" id="IPR048575">
    <property type="entry name" value="Roquin_1_2-like_ROQ"/>
</dbReference>
<dbReference type="InterPro" id="IPR001841">
    <property type="entry name" value="Znf_RING"/>
</dbReference>
<dbReference type="PROSITE" id="PS50103">
    <property type="entry name" value="ZF_C3H1"/>
    <property type="match status" value="1"/>
</dbReference>
<keyword evidence="9 11" id="KW-0862">Zinc</keyword>
<dbReference type="GO" id="GO:0008270">
    <property type="term" value="F:zinc ion binding"/>
    <property type="evidence" value="ECO:0007669"/>
    <property type="project" value="UniProtKB-KW"/>
</dbReference>
<feature type="region of interest" description="Disordered" evidence="12">
    <location>
        <begin position="591"/>
        <end position="610"/>
    </location>
</feature>
<dbReference type="Pfam" id="PF21206">
    <property type="entry name" value="Roquin_1_2-like_ROQ"/>
    <property type="match status" value="1"/>
</dbReference>
<dbReference type="PROSITE" id="PS00518">
    <property type="entry name" value="ZF_RING_1"/>
    <property type="match status" value="1"/>
</dbReference>
<feature type="region of interest" description="Disordered" evidence="12">
    <location>
        <begin position="1063"/>
        <end position="1089"/>
    </location>
</feature>
<evidence type="ECO:0000313" key="16">
    <source>
        <dbReference type="Proteomes" id="UP000250572"/>
    </source>
</evidence>
<dbReference type="GO" id="GO:0035613">
    <property type="term" value="F:RNA stem-loop binding"/>
    <property type="evidence" value="ECO:0007669"/>
    <property type="project" value="TreeGrafter"/>
</dbReference>
<dbReference type="Gene3D" id="1.20.120.1790">
    <property type="match status" value="1"/>
</dbReference>
<dbReference type="SMART" id="SM00184">
    <property type="entry name" value="RING"/>
    <property type="match status" value="1"/>
</dbReference>
<name>A0A315VVM7_GAMAF</name>
<feature type="region of interest" description="Disordered" evidence="12">
    <location>
        <begin position="1150"/>
        <end position="1173"/>
    </location>
</feature>
<dbReference type="GO" id="GO:0000932">
    <property type="term" value="C:P-body"/>
    <property type="evidence" value="ECO:0007669"/>
    <property type="project" value="UniProtKB-SubCell"/>
</dbReference>
<comment type="subcellular location">
    <subcellularLocation>
        <location evidence="2">Cytoplasm</location>
        <location evidence="2">P-body</location>
    </subcellularLocation>
</comment>
<dbReference type="FunFam" id="3.30.40.10:FF:000047">
    <property type="entry name" value="Roquin-2 isoform 1"/>
    <property type="match status" value="1"/>
</dbReference>
<dbReference type="SUPFAM" id="SSF57850">
    <property type="entry name" value="RING/U-box"/>
    <property type="match status" value="1"/>
</dbReference>
<dbReference type="STRING" id="33528.ENSGAFP00000011320"/>
<comment type="caution">
    <text evidence="15">The sequence shown here is derived from an EMBL/GenBank/DDBJ whole genome shotgun (WGS) entry which is preliminary data.</text>
</comment>
<evidence type="ECO:0000256" key="7">
    <source>
        <dbReference type="ARBA" id="ARBA00022723"/>
    </source>
</evidence>
<dbReference type="PROSITE" id="PS50089">
    <property type="entry name" value="ZF_RING_2"/>
    <property type="match status" value="1"/>
</dbReference>
<dbReference type="InterPro" id="IPR052249">
    <property type="entry name" value="Roquin_domain"/>
</dbReference>
<dbReference type="PANTHER" id="PTHR13139">
    <property type="entry name" value="RING FINGER AND CCCH-TYPE ZINC FINGER DOMAIN-CONTAINING PROTEIN"/>
    <property type="match status" value="1"/>
</dbReference>
<evidence type="ECO:0000259" key="14">
    <source>
        <dbReference type="PROSITE" id="PS50103"/>
    </source>
</evidence>
<evidence type="ECO:0000256" key="6">
    <source>
        <dbReference type="ARBA" id="ARBA00022679"/>
    </source>
</evidence>
<feature type="domain" description="RING-type" evidence="13">
    <location>
        <begin position="46"/>
        <end position="86"/>
    </location>
</feature>
<dbReference type="EMBL" id="NHOQ01001156">
    <property type="protein sequence ID" value="PWA26495.1"/>
    <property type="molecule type" value="Genomic_DNA"/>
</dbReference>
<proteinExistence type="predicted"/>
<evidence type="ECO:0000313" key="15">
    <source>
        <dbReference type="EMBL" id="PWA26495.1"/>
    </source>
</evidence>
<evidence type="ECO:0000256" key="4">
    <source>
        <dbReference type="ARBA" id="ARBA00012483"/>
    </source>
</evidence>
<evidence type="ECO:0000256" key="1">
    <source>
        <dbReference type="ARBA" id="ARBA00000900"/>
    </source>
</evidence>
<dbReference type="Pfam" id="PF00642">
    <property type="entry name" value="zf-CCCH"/>
    <property type="match status" value="1"/>
</dbReference>
<dbReference type="InterPro" id="IPR036855">
    <property type="entry name" value="Znf_CCCH_sf"/>
</dbReference>